<keyword evidence="1" id="KW-0687">Ribonucleoprotein</keyword>
<dbReference type="NCBIfam" id="TIGR02436">
    <property type="entry name" value="four helix bundle protein"/>
    <property type="match status" value="1"/>
</dbReference>
<dbReference type="Gene3D" id="1.20.1440.60">
    <property type="entry name" value="23S rRNA-intervening sequence"/>
    <property type="match status" value="1"/>
</dbReference>
<evidence type="ECO:0000313" key="1">
    <source>
        <dbReference type="EMBL" id="EIJ40638.1"/>
    </source>
</evidence>
<dbReference type="PANTHER" id="PTHR38471">
    <property type="entry name" value="FOUR HELIX BUNDLE PROTEIN"/>
    <property type="match status" value="1"/>
</dbReference>
<dbReference type="Proteomes" id="UP000004690">
    <property type="component" value="Unassembled WGS sequence"/>
</dbReference>
<sequence length="116" mass="13907">MKTYRELIVWQKSMELVTKSYKIFTDFPKEEVFSLTSQLKRSIVSVPSNIAEGYGRDSKKEYVRFLYIAISSLFEYQTQIEIAYNLKFYTKEKFNNLFEDSREIEKMLSSLIRKLK</sequence>
<keyword evidence="1" id="KW-0689">Ribosomal protein</keyword>
<keyword evidence="2" id="KW-1185">Reference proteome</keyword>
<dbReference type="Pfam" id="PF05635">
    <property type="entry name" value="23S_rRNA_IVP"/>
    <property type="match status" value="1"/>
</dbReference>
<dbReference type="RefSeq" id="WP_008615088.1">
    <property type="nucleotide sequence ID" value="NZ_JH651379.1"/>
</dbReference>
<organism evidence="1 2">
    <name type="scientific">Galbibacter orientalis DSM 19592</name>
    <dbReference type="NCBI Taxonomy" id="926559"/>
    <lineage>
        <taxon>Bacteria</taxon>
        <taxon>Pseudomonadati</taxon>
        <taxon>Bacteroidota</taxon>
        <taxon>Flavobacteriia</taxon>
        <taxon>Flavobacteriales</taxon>
        <taxon>Flavobacteriaceae</taxon>
        <taxon>Galbibacter</taxon>
    </lineage>
</organism>
<name>I3CAJ5_9FLAO</name>
<dbReference type="HOGENOM" id="CLU_129874_0_6_10"/>
<dbReference type="AlphaFoldDB" id="I3CAJ5"/>
<dbReference type="OrthoDB" id="9811959at2"/>
<reference evidence="1 2" key="1">
    <citation type="submission" date="2012-02" db="EMBL/GenBank/DDBJ databases">
        <title>Improved High-Quality Draft genome of Joostella marina DSM 19592.</title>
        <authorList>
            <consortium name="US DOE Joint Genome Institute (JGI-PGF)"/>
            <person name="Lucas S."/>
            <person name="Copeland A."/>
            <person name="Lapidus A."/>
            <person name="Bruce D."/>
            <person name="Goodwin L."/>
            <person name="Pitluck S."/>
            <person name="Peters L."/>
            <person name="Chertkov O."/>
            <person name="Ovchinnikova G."/>
            <person name="Kyrpides N."/>
            <person name="Mavromatis K."/>
            <person name="Detter J.C."/>
            <person name="Han C."/>
            <person name="Land M."/>
            <person name="Hauser L."/>
            <person name="Markowitz V."/>
            <person name="Cheng J.-F."/>
            <person name="Hugenholtz P."/>
            <person name="Woyke T."/>
            <person name="Wu D."/>
            <person name="Tindall B."/>
            <person name="Brambilla E."/>
            <person name="Klenk H.-P."/>
            <person name="Eisen J.A."/>
        </authorList>
    </citation>
    <scope>NUCLEOTIDE SEQUENCE [LARGE SCALE GENOMIC DNA]</scope>
    <source>
        <strain evidence="1 2">DSM 19592</strain>
    </source>
</reference>
<dbReference type="CDD" id="cd16377">
    <property type="entry name" value="23S_rRNA_IVP_like"/>
    <property type="match status" value="1"/>
</dbReference>
<dbReference type="InterPro" id="IPR012657">
    <property type="entry name" value="23S_rRNA-intervening_sequence"/>
</dbReference>
<dbReference type="EMBL" id="JH651379">
    <property type="protein sequence ID" value="EIJ40638.1"/>
    <property type="molecule type" value="Genomic_DNA"/>
</dbReference>
<dbReference type="SUPFAM" id="SSF158446">
    <property type="entry name" value="IVS-encoded protein-like"/>
    <property type="match status" value="1"/>
</dbReference>
<evidence type="ECO:0000313" key="2">
    <source>
        <dbReference type="Proteomes" id="UP000004690"/>
    </source>
</evidence>
<accession>I3CAJ5</accession>
<protein>
    <submittedName>
        <fullName evidence="1">S23 ribosomal protein</fullName>
    </submittedName>
</protein>
<dbReference type="GO" id="GO:0005840">
    <property type="term" value="C:ribosome"/>
    <property type="evidence" value="ECO:0007669"/>
    <property type="project" value="UniProtKB-KW"/>
</dbReference>
<gene>
    <name evidence="1" type="ORF">JoomaDRAFT_3703</name>
</gene>
<dbReference type="PANTHER" id="PTHR38471:SF2">
    <property type="entry name" value="FOUR HELIX BUNDLE PROTEIN"/>
    <property type="match status" value="1"/>
</dbReference>
<dbReference type="InterPro" id="IPR036583">
    <property type="entry name" value="23S_rRNA_IVS_sf"/>
</dbReference>
<proteinExistence type="predicted"/>
<dbReference type="eggNOG" id="ENOG5032YWC">
    <property type="taxonomic scope" value="Bacteria"/>
</dbReference>
<dbReference type="NCBIfam" id="NF008911">
    <property type="entry name" value="PRK12275.1-2"/>
    <property type="match status" value="1"/>
</dbReference>